<keyword evidence="2 3" id="KW-0175">Coiled coil</keyword>
<dbReference type="SUPFAM" id="SSF111369">
    <property type="entry name" value="HlyD-like secretion proteins"/>
    <property type="match status" value="1"/>
</dbReference>
<dbReference type="Gene3D" id="2.40.30.170">
    <property type="match status" value="1"/>
</dbReference>
<dbReference type="PANTHER" id="PTHR32347">
    <property type="entry name" value="EFFLUX SYSTEM COMPONENT YKNX-RELATED"/>
    <property type="match status" value="1"/>
</dbReference>
<evidence type="ECO:0000256" key="2">
    <source>
        <dbReference type="ARBA" id="ARBA00023054"/>
    </source>
</evidence>
<dbReference type="AlphaFoldDB" id="A0A8J3DDC8"/>
<evidence type="ECO:0000313" key="4">
    <source>
        <dbReference type="EMBL" id="GHC06241.1"/>
    </source>
</evidence>
<reference evidence="4" key="1">
    <citation type="journal article" date="2014" name="Int. J. Syst. Evol. Microbiol.">
        <title>Complete genome sequence of Corynebacterium casei LMG S-19264T (=DSM 44701T), isolated from a smear-ripened cheese.</title>
        <authorList>
            <consortium name="US DOE Joint Genome Institute (JGI-PGF)"/>
            <person name="Walter F."/>
            <person name="Albersmeier A."/>
            <person name="Kalinowski J."/>
            <person name="Ruckert C."/>
        </authorList>
    </citation>
    <scope>NUCLEOTIDE SEQUENCE</scope>
    <source>
        <strain evidence="4">KCTC 12870</strain>
    </source>
</reference>
<dbReference type="InterPro" id="IPR050465">
    <property type="entry name" value="UPF0194_transport"/>
</dbReference>
<dbReference type="NCBIfam" id="TIGR02971">
    <property type="entry name" value="heterocyst_DevB"/>
    <property type="match status" value="1"/>
</dbReference>
<reference evidence="4" key="2">
    <citation type="submission" date="2020-09" db="EMBL/GenBank/DDBJ databases">
        <authorList>
            <person name="Sun Q."/>
            <person name="Kim S."/>
        </authorList>
    </citation>
    <scope>NUCLEOTIDE SEQUENCE</scope>
    <source>
        <strain evidence="4">KCTC 12870</strain>
    </source>
</reference>
<comment type="subcellular location">
    <subcellularLocation>
        <location evidence="1">Cell envelope</location>
    </subcellularLocation>
</comment>
<dbReference type="GO" id="GO:0030313">
    <property type="term" value="C:cell envelope"/>
    <property type="evidence" value="ECO:0007669"/>
    <property type="project" value="UniProtKB-SubCell"/>
</dbReference>
<protein>
    <recommendedName>
        <fullName evidence="6">HlyD family secretion protein</fullName>
    </recommendedName>
</protein>
<dbReference type="SUPFAM" id="SSF57997">
    <property type="entry name" value="Tropomyosin"/>
    <property type="match status" value="1"/>
</dbReference>
<dbReference type="Proteomes" id="UP000642829">
    <property type="component" value="Unassembled WGS sequence"/>
</dbReference>
<feature type="coiled-coil region" evidence="3">
    <location>
        <begin position="98"/>
        <end position="132"/>
    </location>
</feature>
<evidence type="ECO:0000256" key="1">
    <source>
        <dbReference type="ARBA" id="ARBA00004196"/>
    </source>
</evidence>
<name>A0A8J3DDC8_9BACT</name>
<evidence type="ECO:0000256" key="3">
    <source>
        <dbReference type="SAM" id="Coils"/>
    </source>
</evidence>
<dbReference type="PRINTS" id="PR01490">
    <property type="entry name" value="RTXTOXIND"/>
</dbReference>
<sequence>MLAGLFVFANTAQAAADDFVAAQGLITPKNGLIHVAAPAGLTGQAIINELKVKAGEQVVAGQVIAVLAGRAVAEADLVVAKLEVAATSTAPAIIQAQIDTIASQIAAAESEVATAEAQVKAAEAAVAQAQAGVVQAQKGRREAMETLDASLAKITGTNAAYQNTLDELDPPRRETEEIKFQQKLLNEEYRAADAPRFAMGARIDADVAAAEAAVVTAQANVPVVQAQVESARQNVAHVKVQQSILEAELTRAKAVAAAAQGGIDQAQAHLDLTEVKAPSAGVVLYVGARPGEAVGPAGVVILGDLSELYVDAEVYIDDVRKVKPGQKVTVKSDAFLGEIAGVVSEVGQLVNPQGVFSSDPMAYSDKRVVVARIKLSPPFGVIPPVHAQVIARINVQGAGK</sequence>
<comment type="caution">
    <text evidence="4">The sequence shown here is derived from an EMBL/GenBank/DDBJ whole genome shotgun (WGS) entry which is preliminary data.</text>
</comment>
<keyword evidence="5" id="KW-1185">Reference proteome</keyword>
<gene>
    <name evidence="4" type="ORF">GCM10007047_24170</name>
</gene>
<dbReference type="PANTHER" id="PTHR32347:SF27">
    <property type="entry name" value="RND EFFLUX PUMP MEMBRANE FUSION PROTEIN BARREL-SANDWICH DOMAIN-CONTAINING PROTEIN"/>
    <property type="match status" value="1"/>
</dbReference>
<evidence type="ECO:0008006" key="6">
    <source>
        <dbReference type="Google" id="ProtNLM"/>
    </source>
</evidence>
<proteinExistence type="predicted"/>
<evidence type="ECO:0000313" key="5">
    <source>
        <dbReference type="Proteomes" id="UP000642829"/>
    </source>
</evidence>
<dbReference type="EMBL" id="BMXG01000015">
    <property type="protein sequence ID" value="GHC06241.1"/>
    <property type="molecule type" value="Genomic_DNA"/>
</dbReference>
<dbReference type="InterPro" id="IPR014315">
    <property type="entry name" value="ABC_heterocyst_DevB"/>
</dbReference>
<organism evidence="4 5">
    <name type="scientific">Cerasicoccus arenae</name>
    <dbReference type="NCBI Taxonomy" id="424488"/>
    <lineage>
        <taxon>Bacteria</taxon>
        <taxon>Pseudomonadati</taxon>
        <taxon>Verrucomicrobiota</taxon>
        <taxon>Opitutia</taxon>
        <taxon>Puniceicoccales</taxon>
        <taxon>Cerasicoccaceae</taxon>
        <taxon>Cerasicoccus</taxon>
    </lineage>
</organism>
<accession>A0A8J3DDC8</accession>